<organism evidence="1 2">
    <name type="scientific">Streptomyces achmelvichensis</name>
    <dbReference type="NCBI Taxonomy" id="3134111"/>
    <lineage>
        <taxon>Bacteria</taxon>
        <taxon>Bacillati</taxon>
        <taxon>Actinomycetota</taxon>
        <taxon>Actinomycetes</taxon>
        <taxon>Kitasatosporales</taxon>
        <taxon>Streptomycetaceae</taxon>
        <taxon>Streptomyces</taxon>
    </lineage>
</organism>
<accession>A0ACC6PXZ8</accession>
<reference evidence="1" key="1">
    <citation type="submission" date="2024-03" db="EMBL/GenBank/DDBJ databases">
        <title>Novel Streptomyces species of biotechnological and ecological value are a feature of Machair soil.</title>
        <authorList>
            <person name="Prole J.R."/>
            <person name="Goodfellow M."/>
            <person name="Allenby N."/>
            <person name="Ward A.C."/>
        </authorList>
    </citation>
    <scope>NUCLEOTIDE SEQUENCE</scope>
    <source>
        <strain evidence="1">MS2.AVA.5</strain>
    </source>
</reference>
<evidence type="ECO:0000313" key="1">
    <source>
        <dbReference type="EMBL" id="MEJ8635832.1"/>
    </source>
</evidence>
<sequence>MSDFQERTESAVTRWLLVAIFGLGLVAQFVKPVGDALQDKAFLGGALLSLIGYALYSSVQRLIAVSKPAVRDRVGSGELAEHLEDAFDERKVRIGFIGYTGETLVDQLARRLERLKTHPGPTRNVEVRILLPDFWEPNVLPGKLTAEGEVEDDPEFRAYLQSKIKDYRDSLERIKRVLDRAGVVDLEVEFRFFRMPALLKLYLLNDQLVFEGYYNKLEKTDFPFGASADRRILDPQGYNSTLTRWHPSGGKDAMEAIQAWREYFEEVWGLSRRAGW</sequence>
<gene>
    <name evidence="1" type="ORF">WKI67_20865</name>
</gene>
<keyword evidence="2" id="KW-1185">Reference proteome</keyword>
<dbReference type="Proteomes" id="UP001377168">
    <property type="component" value="Unassembled WGS sequence"/>
</dbReference>
<comment type="caution">
    <text evidence="1">The sequence shown here is derived from an EMBL/GenBank/DDBJ whole genome shotgun (WGS) entry which is preliminary data.</text>
</comment>
<dbReference type="EMBL" id="JBBKAJ010000022">
    <property type="protein sequence ID" value="MEJ8635832.1"/>
    <property type="molecule type" value="Genomic_DNA"/>
</dbReference>
<name>A0ACC6PXZ8_9ACTN</name>
<evidence type="ECO:0000313" key="2">
    <source>
        <dbReference type="Proteomes" id="UP001377168"/>
    </source>
</evidence>
<protein>
    <submittedName>
        <fullName evidence="1">Uncharacterized protein</fullName>
    </submittedName>
</protein>
<proteinExistence type="predicted"/>